<dbReference type="PROSITE" id="PS00028">
    <property type="entry name" value="ZINC_FINGER_C2H2_1"/>
    <property type="match status" value="3"/>
</dbReference>
<keyword evidence="3 5" id="KW-0863">Zinc-finger</keyword>
<dbReference type="GO" id="GO:0008270">
    <property type="term" value="F:zinc ion binding"/>
    <property type="evidence" value="ECO:0007669"/>
    <property type="project" value="UniProtKB-KW"/>
</dbReference>
<keyword evidence="2" id="KW-0677">Repeat</keyword>
<accession>A0A1A9WVU8</accession>
<evidence type="ECO:0000256" key="2">
    <source>
        <dbReference type="ARBA" id="ARBA00022737"/>
    </source>
</evidence>
<evidence type="ECO:0000256" key="6">
    <source>
        <dbReference type="SAM" id="Coils"/>
    </source>
</evidence>
<keyword evidence="10" id="KW-1185">Reference proteome</keyword>
<name>A0A1A9WVU8_9MUSC</name>
<dbReference type="InterPro" id="IPR050688">
    <property type="entry name" value="Zinc_finger/UBP_domain"/>
</dbReference>
<keyword evidence="1" id="KW-0479">Metal-binding</keyword>
<feature type="compositionally biased region" description="Low complexity" evidence="7">
    <location>
        <begin position="63"/>
        <end position="75"/>
    </location>
</feature>
<dbReference type="VEuPathDB" id="VectorBase:GBRI034367"/>
<protein>
    <recommendedName>
        <fullName evidence="8">C2H2-type domain-containing protein</fullName>
    </recommendedName>
</protein>
<dbReference type="Proteomes" id="UP000091820">
    <property type="component" value="Unassembled WGS sequence"/>
</dbReference>
<evidence type="ECO:0000256" key="7">
    <source>
        <dbReference type="SAM" id="MobiDB-lite"/>
    </source>
</evidence>
<evidence type="ECO:0000259" key="8">
    <source>
        <dbReference type="PROSITE" id="PS50157"/>
    </source>
</evidence>
<dbReference type="STRING" id="37001.A0A1A9WVU8"/>
<evidence type="ECO:0000256" key="1">
    <source>
        <dbReference type="ARBA" id="ARBA00022723"/>
    </source>
</evidence>
<dbReference type="EnsemblMetazoa" id="GBRI034367-RA">
    <property type="protein sequence ID" value="GBRI034367-PA"/>
    <property type="gene ID" value="GBRI034367"/>
</dbReference>
<feature type="compositionally biased region" description="Polar residues" evidence="7">
    <location>
        <begin position="1"/>
        <end position="27"/>
    </location>
</feature>
<reference evidence="9" key="2">
    <citation type="submission" date="2020-05" db="UniProtKB">
        <authorList>
            <consortium name="EnsemblMetazoa"/>
        </authorList>
    </citation>
    <scope>IDENTIFICATION</scope>
    <source>
        <strain evidence="9">IAEA</strain>
    </source>
</reference>
<feature type="region of interest" description="Disordered" evidence="7">
    <location>
        <begin position="61"/>
        <end position="89"/>
    </location>
</feature>
<evidence type="ECO:0000313" key="10">
    <source>
        <dbReference type="Proteomes" id="UP000091820"/>
    </source>
</evidence>
<keyword evidence="4" id="KW-0862">Zinc</keyword>
<evidence type="ECO:0000256" key="4">
    <source>
        <dbReference type="ARBA" id="ARBA00022833"/>
    </source>
</evidence>
<evidence type="ECO:0000313" key="9">
    <source>
        <dbReference type="EnsemblMetazoa" id="GBRI034367-PA"/>
    </source>
</evidence>
<dbReference type="SMART" id="SM00355">
    <property type="entry name" value="ZnF_C2H2"/>
    <property type="match status" value="16"/>
</dbReference>
<organism evidence="9 10">
    <name type="scientific">Glossina brevipalpis</name>
    <dbReference type="NCBI Taxonomy" id="37001"/>
    <lineage>
        <taxon>Eukaryota</taxon>
        <taxon>Metazoa</taxon>
        <taxon>Ecdysozoa</taxon>
        <taxon>Arthropoda</taxon>
        <taxon>Hexapoda</taxon>
        <taxon>Insecta</taxon>
        <taxon>Pterygota</taxon>
        <taxon>Neoptera</taxon>
        <taxon>Endopterygota</taxon>
        <taxon>Diptera</taxon>
        <taxon>Brachycera</taxon>
        <taxon>Muscomorpha</taxon>
        <taxon>Hippoboscoidea</taxon>
        <taxon>Glossinidae</taxon>
        <taxon>Glossina</taxon>
    </lineage>
</organism>
<feature type="region of interest" description="Disordered" evidence="7">
    <location>
        <begin position="1"/>
        <end position="34"/>
    </location>
</feature>
<dbReference type="InterPro" id="IPR013087">
    <property type="entry name" value="Znf_C2H2_type"/>
</dbReference>
<dbReference type="PROSITE" id="PS50157">
    <property type="entry name" value="ZINC_FINGER_C2H2_2"/>
    <property type="match status" value="1"/>
</dbReference>
<reference evidence="10" key="1">
    <citation type="submission" date="2014-03" db="EMBL/GenBank/DDBJ databases">
        <authorList>
            <person name="Aksoy S."/>
            <person name="Warren W."/>
            <person name="Wilson R.K."/>
        </authorList>
    </citation>
    <scope>NUCLEOTIDE SEQUENCE [LARGE SCALE GENOMIC DNA]</scope>
    <source>
        <strain evidence="10">IAEA</strain>
    </source>
</reference>
<evidence type="ECO:0000256" key="3">
    <source>
        <dbReference type="ARBA" id="ARBA00022771"/>
    </source>
</evidence>
<dbReference type="GO" id="GO:0045944">
    <property type="term" value="P:positive regulation of transcription by RNA polymerase II"/>
    <property type="evidence" value="ECO:0007669"/>
    <property type="project" value="TreeGrafter"/>
</dbReference>
<feature type="domain" description="C2H2-type" evidence="8">
    <location>
        <begin position="667"/>
        <end position="695"/>
    </location>
</feature>
<dbReference type="Gene3D" id="3.30.160.60">
    <property type="entry name" value="Classic Zinc Finger"/>
    <property type="match status" value="1"/>
</dbReference>
<dbReference type="PANTHER" id="PTHR24403:SF94">
    <property type="entry name" value="KUMGANG"/>
    <property type="match status" value="1"/>
</dbReference>
<dbReference type="PANTHER" id="PTHR24403">
    <property type="entry name" value="ZINC FINGER PROTEIN"/>
    <property type="match status" value="1"/>
</dbReference>
<sequence length="1294" mass="149440">MMNESKQSSQSTIAKKANNKINQSSPPRSAAKANTGDYILKSLIGKRRSSVHARDIISRQLNDSDSSVDSSSTSTINKRKRQRQSDVKKVVRPLRIEDFSDSDVDNSTYQEKLNKTFKRIKKLQPIVKLQRLETEQRLKQQNPFQELSKLSQIGIASNEQKKLDVQLVETRCTPVEIDQNKKLTAKVGKCCRRNNDCQMTELNTRFCILCTAKPADLTYHYIRKHKTESYVSRLTWTQLDDLLVRTNFAELQKSPNNHPARYKVTCIFCELVLIQPFMSLYDHYSKHTGEYAYTCTNCSFIKPFRADILSHQLNSKNCRRANLKIMYRYPPNTMVIHLHYCSICNYVQLNKANVLKHLREQHSTREAVDSNVSKCILTAIQIAADTQACESTSNLTNMESKLNDTKTDDAGLQKTPLCGLNEISDELDEEITVCNEPCPEEIEIDDHIKKLKFFENQVIQNSLSLTETDCPINSNGSIAFAKISSTSMEQHPTQLKCEELDVSDMDVVPLTQFSEKSEPTLNESPLRYRAFPENFTYLGLYKCMADDCYFSTDEADQMLSHLNDHANSECPPVEYLQCAYCVLRLGDCNTAQELVNHIQLKHQHDVYQCSLCSYRSCDASNVSIHQLLRHPYTPNDCFIYMCANQEITCEPTNSYLMMRKAESVQKITCPYCTTKFFATNHLKKHLEIIHKMANIEMDVLKTYSCIYCPTSDRDQKSIRIHLAIHHPGEFPFMCNHNTTEDSKVDSLQSLKLVNLADAVPPHLLKDVSGYKVTDNALEQREIEQLDIKPDIMLLNEETAKVRLRKLTEFTGVSPENLFRCPESACGGFFSLYELWLRHMKARHCALICSCPHCSNTNQYNSDREMLALTDFEAHFETHRGHVYICFHCLDTFKYEDQVRSHAEIAHQLSEIRLERICYNFPYTYKVLIHSTLYTERVMFLSELLKLLEKKLKELEEENLKKLKRQWLVPTTTDWLENFPSHLYCRELTKKCLEEGCKYLSTSDDLLFNHVRNVHKISGHSFLCKQCPFRIVNCHSWEPIFEHLKVHTVSNLYICCVCSFHHRSRNSLMDHIRREHDARDAPFVQIREINKSLFIELAIVFAVGEICFSTIRNCFCCEERSMKVDALALHLKYYHKLRLDYYCQRCFVHLDGLQTCDNHFKEEHLNMKRKIYCTLAYDANIAVTSIQPFQICLHKAAGIVPPIKSEPKDENEEDSVFVLEDDDIAIAKNMHERSLCGADKPVVKCVSTENLLKPPSANPLTNDFVPIRIMNGSTIQIPGEFPNPFINVHQRHNIP</sequence>
<keyword evidence="6" id="KW-0175">Coiled coil</keyword>
<feature type="coiled-coil region" evidence="6">
    <location>
        <begin position="937"/>
        <end position="965"/>
    </location>
</feature>
<dbReference type="GO" id="GO:0005634">
    <property type="term" value="C:nucleus"/>
    <property type="evidence" value="ECO:0007669"/>
    <property type="project" value="TreeGrafter"/>
</dbReference>
<evidence type="ECO:0000256" key="5">
    <source>
        <dbReference type="PROSITE-ProRule" id="PRU00042"/>
    </source>
</evidence>
<proteinExistence type="predicted"/>